<dbReference type="PANTHER" id="PTHR34235">
    <property type="entry name" value="SLR1203 PROTEIN-RELATED"/>
    <property type="match status" value="1"/>
</dbReference>
<dbReference type="Pfam" id="PF01724">
    <property type="entry name" value="DUF29"/>
    <property type="match status" value="1"/>
</dbReference>
<evidence type="ECO:0000313" key="2">
    <source>
        <dbReference type="Proteomes" id="UP000584642"/>
    </source>
</evidence>
<dbReference type="PANTHER" id="PTHR34235:SF4">
    <property type="entry name" value="SLR0291 PROTEIN"/>
    <property type="match status" value="1"/>
</dbReference>
<dbReference type="Gene3D" id="1.20.1220.20">
    <property type="entry name" value="Uncharcterised protein PF01724"/>
    <property type="match status" value="1"/>
</dbReference>
<dbReference type="Proteomes" id="UP000584642">
    <property type="component" value="Unassembled WGS sequence"/>
</dbReference>
<reference evidence="1 2" key="1">
    <citation type="submission" date="2020-05" db="EMBL/GenBank/DDBJ databases">
        <title>Azospirillum oleiclasticum sp. nov, a nitrogen-fixing and heavy crude oil-emulsifying bacterium isolated from the crude oil of Yumen Oilfield.</title>
        <authorList>
            <person name="Wu D."/>
            <person name="Cai M."/>
            <person name="Zhang X."/>
        </authorList>
    </citation>
    <scope>NUCLEOTIDE SEQUENCE [LARGE SCALE GENOMIC DNA]</scope>
    <source>
        <strain evidence="1 2">ROY-1-1-2</strain>
    </source>
</reference>
<dbReference type="RefSeq" id="WP_180280967.1">
    <property type="nucleotide sequence ID" value="NZ_JABFDB010000002.1"/>
</dbReference>
<accession>A0ABX2T4Q4</accession>
<comment type="caution">
    <text evidence="1">The sequence shown here is derived from an EMBL/GenBank/DDBJ whole genome shotgun (WGS) entry which is preliminary data.</text>
</comment>
<dbReference type="EMBL" id="JABFDB010000002">
    <property type="protein sequence ID" value="NYZ19194.1"/>
    <property type="molecule type" value="Genomic_DNA"/>
</dbReference>
<proteinExistence type="predicted"/>
<protein>
    <submittedName>
        <fullName evidence="1">DUF29 domain-containing protein</fullName>
    </submittedName>
</protein>
<organism evidence="1 2">
    <name type="scientific">Azospirillum oleiclasticum</name>
    <dbReference type="NCBI Taxonomy" id="2735135"/>
    <lineage>
        <taxon>Bacteria</taxon>
        <taxon>Pseudomonadati</taxon>
        <taxon>Pseudomonadota</taxon>
        <taxon>Alphaproteobacteria</taxon>
        <taxon>Rhodospirillales</taxon>
        <taxon>Azospirillaceae</taxon>
        <taxon>Azospirillum</taxon>
    </lineage>
</organism>
<name>A0ABX2T4Q4_9PROT</name>
<keyword evidence="2" id="KW-1185">Reference proteome</keyword>
<gene>
    <name evidence="1" type="ORF">HND93_05675</name>
</gene>
<sequence>MDRTSAAYDEDFYAWTQTQAQEFRRAGAERDNAPIDWENVAEEIESMGRGQRSDVRNRLCVLLTHLLKWQHCPELRERCANGWRRTVREQWKQVACEFDDSPSLRRQLGDLFVIAYADAREYAADEADVAIAHFPSDPTFTLDDALDPAFPPDLFPPELRG</sequence>
<dbReference type="InterPro" id="IPR002636">
    <property type="entry name" value="DUF29"/>
</dbReference>
<evidence type="ECO:0000313" key="1">
    <source>
        <dbReference type="EMBL" id="NYZ19194.1"/>
    </source>
</evidence>